<name>A0AAV7M228_PLEWA</name>
<dbReference type="EMBL" id="JANPWB010000014">
    <property type="protein sequence ID" value="KAJ1097481.1"/>
    <property type="molecule type" value="Genomic_DNA"/>
</dbReference>
<dbReference type="AlphaFoldDB" id="A0AAV7M228"/>
<protein>
    <submittedName>
        <fullName evidence="2">Uncharacterized protein</fullName>
    </submittedName>
</protein>
<comment type="caution">
    <text evidence="2">The sequence shown here is derived from an EMBL/GenBank/DDBJ whole genome shotgun (WGS) entry which is preliminary data.</text>
</comment>
<accession>A0AAV7M228</accession>
<keyword evidence="3" id="KW-1185">Reference proteome</keyword>
<dbReference type="Proteomes" id="UP001066276">
    <property type="component" value="Chromosome 10"/>
</dbReference>
<evidence type="ECO:0000313" key="2">
    <source>
        <dbReference type="EMBL" id="KAJ1097481.1"/>
    </source>
</evidence>
<evidence type="ECO:0000313" key="3">
    <source>
        <dbReference type="Proteomes" id="UP001066276"/>
    </source>
</evidence>
<proteinExistence type="predicted"/>
<evidence type="ECO:0000256" key="1">
    <source>
        <dbReference type="SAM" id="MobiDB-lite"/>
    </source>
</evidence>
<gene>
    <name evidence="2" type="ORF">NDU88_002599</name>
</gene>
<feature type="region of interest" description="Disordered" evidence="1">
    <location>
        <begin position="41"/>
        <end position="79"/>
    </location>
</feature>
<reference evidence="2" key="1">
    <citation type="journal article" date="2022" name="bioRxiv">
        <title>Sequencing and chromosome-scale assembly of the giantPleurodeles waltlgenome.</title>
        <authorList>
            <person name="Brown T."/>
            <person name="Elewa A."/>
            <person name="Iarovenko S."/>
            <person name="Subramanian E."/>
            <person name="Araus A.J."/>
            <person name="Petzold A."/>
            <person name="Susuki M."/>
            <person name="Suzuki K.-i.T."/>
            <person name="Hayashi T."/>
            <person name="Toyoda A."/>
            <person name="Oliveira C."/>
            <person name="Osipova E."/>
            <person name="Leigh N.D."/>
            <person name="Simon A."/>
            <person name="Yun M.H."/>
        </authorList>
    </citation>
    <scope>NUCLEOTIDE SEQUENCE</scope>
    <source>
        <strain evidence="2">20211129_DDA</strain>
        <tissue evidence="2">Liver</tissue>
    </source>
</reference>
<sequence length="162" mass="17456">MADIVCRTLSVCNYTKEQEHTDYKMGFMLQTDALQVITKNSMVPSSKPSRLAGPRGSGGGGDPRMRNTHPKGISQEEEDPVLDSEALFINSSSMIDQETGVRHTGAALAMSCSHAPSEKLQVAAQLALLGHMSAQAAELTAHTAKDSIIEELQSDWFIPNLA</sequence>
<organism evidence="2 3">
    <name type="scientific">Pleurodeles waltl</name>
    <name type="common">Iberian ribbed newt</name>
    <dbReference type="NCBI Taxonomy" id="8319"/>
    <lineage>
        <taxon>Eukaryota</taxon>
        <taxon>Metazoa</taxon>
        <taxon>Chordata</taxon>
        <taxon>Craniata</taxon>
        <taxon>Vertebrata</taxon>
        <taxon>Euteleostomi</taxon>
        <taxon>Amphibia</taxon>
        <taxon>Batrachia</taxon>
        <taxon>Caudata</taxon>
        <taxon>Salamandroidea</taxon>
        <taxon>Salamandridae</taxon>
        <taxon>Pleurodelinae</taxon>
        <taxon>Pleurodeles</taxon>
    </lineage>
</organism>